<gene>
    <name evidence="3" type="ORF">WG66_14149</name>
</gene>
<feature type="transmembrane region" description="Helical" evidence="2">
    <location>
        <begin position="141"/>
        <end position="159"/>
    </location>
</feature>
<evidence type="ECO:0000313" key="4">
    <source>
        <dbReference type="Proteomes" id="UP000054988"/>
    </source>
</evidence>
<proteinExistence type="predicted"/>
<dbReference type="Proteomes" id="UP000054988">
    <property type="component" value="Unassembled WGS sequence"/>
</dbReference>
<feature type="transmembrane region" description="Helical" evidence="2">
    <location>
        <begin position="112"/>
        <end position="134"/>
    </location>
</feature>
<evidence type="ECO:0000256" key="1">
    <source>
        <dbReference type="SAM" id="MobiDB-lite"/>
    </source>
</evidence>
<evidence type="ECO:0000313" key="3">
    <source>
        <dbReference type="EMBL" id="KTB33256.1"/>
    </source>
</evidence>
<evidence type="ECO:0000256" key="2">
    <source>
        <dbReference type="SAM" id="Phobius"/>
    </source>
</evidence>
<dbReference type="AlphaFoldDB" id="A0A0W0FAF0"/>
<feature type="compositionally biased region" description="Polar residues" evidence="1">
    <location>
        <begin position="329"/>
        <end position="341"/>
    </location>
</feature>
<keyword evidence="2" id="KW-0472">Membrane</keyword>
<feature type="transmembrane region" description="Helical" evidence="2">
    <location>
        <begin position="256"/>
        <end position="277"/>
    </location>
</feature>
<feature type="transmembrane region" description="Helical" evidence="2">
    <location>
        <begin position="224"/>
        <end position="244"/>
    </location>
</feature>
<feature type="region of interest" description="Disordered" evidence="1">
    <location>
        <begin position="317"/>
        <end position="368"/>
    </location>
</feature>
<dbReference type="EMBL" id="LATX01002182">
    <property type="protein sequence ID" value="KTB33256.1"/>
    <property type="molecule type" value="Genomic_DNA"/>
</dbReference>
<keyword evidence="2" id="KW-0812">Transmembrane</keyword>
<sequence length="368" mass="41222">MPNSTLVADPPKFFIPYAIDLSIGVDRNYFGKFFLSSVMRIALMLISFLTDGLMLASFIGLSVLRCWLYTKSSDEKWPLRSFVAASIISEIAHTVVNWNIKRGDFAVNKAISNYMIGAGLLLCIQAFFAARIYYAGLIHRFVPMIILCSAFFAFAASNYGNDFRADPPSPAASWVSNPVFVNGMLAHTFFSMMSEAVVPAALAWSLGRPDEYGVKKTTPMLEKLLYYIIARGILVMLAHIFFLVEYPGQPRTLSWIPLFSSQSKIFAFMTVVMYIWLFSHLRNQVSIYISFPDSLTSRSNFQNLDLMELSNRIRANVRPESAQRPQPVIYQQNGAPSSSQEARVGESPSPSTDTTKNKAEKVALDENV</sequence>
<name>A0A0W0FAF0_MONRR</name>
<keyword evidence="2" id="KW-1133">Transmembrane helix</keyword>
<feature type="compositionally biased region" description="Basic and acidic residues" evidence="1">
    <location>
        <begin position="355"/>
        <end position="368"/>
    </location>
</feature>
<organism evidence="3 4">
    <name type="scientific">Moniliophthora roreri</name>
    <name type="common">Frosty pod rot fungus</name>
    <name type="synonym">Monilia roreri</name>
    <dbReference type="NCBI Taxonomy" id="221103"/>
    <lineage>
        <taxon>Eukaryota</taxon>
        <taxon>Fungi</taxon>
        <taxon>Dikarya</taxon>
        <taxon>Basidiomycota</taxon>
        <taxon>Agaricomycotina</taxon>
        <taxon>Agaricomycetes</taxon>
        <taxon>Agaricomycetidae</taxon>
        <taxon>Agaricales</taxon>
        <taxon>Marasmiineae</taxon>
        <taxon>Marasmiaceae</taxon>
        <taxon>Moniliophthora</taxon>
    </lineage>
</organism>
<protein>
    <submittedName>
        <fullName evidence="3">Uncharacterized protein</fullName>
    </submittedName>
</protein>
<accession>A0A0W0FAF0</accession>
<feature type="transmembrane region" description="Helical" evidence="2">
    <location>
        <begin position="41"/>
        <end position="67"/>
    </location>
</feature>
<comment type="caution">
    <text evidence="3">The sequence shown here is derived from an EMBL/GenBank/DDBJ whole genome shotgun (WGS) entry which is preliminary data.</text>
</comment>
<reference evidence="3 4" key="1">
    <citation type="submission" date="2015-12" db="EMBL/GenBank/DDBJ databases">
        <title>Draft genome sequence of Moniliophthora roreri, the causal agent of frosty pod rot of cacao.</title>
        <authorList>
            <person name="Aime M.C."/>
            <person name="Diaz-Valderrama J.R."/>
            <person name="Kijpornyongpan T."/>
            <person name="Phillips-Mora W."/>
        </authorList>
    </citation>
    <scope>NUCLEOTIDE SEQUENCE [LARGE SCALE GENOMIC DNA]</scope>
    <source>
        <strain evidence="3 4">MCA 2952</strain>
    </source>
</reference>